<keyword evidence="3" id="KW-1185">Reference proteome</keyword>
<protein>
    <submittedName>
        <fullName evidence="2">Uncharacterized protein</fullName>
    </submittedName>
</protein>
<evidence type="ECO:0000256" key="1">
    <source>
        <dbReference type="SAM" id="MobiDB-lite"/>
    </source>
</evidence>
<evidence type="ECO:0000313" key="2">
    <source>
        <dbReference type="EMBL" id="KAF4480724.1"/>
    </source>
</evidence>
<feature type="compositionally biased region" description="Basic and acidic residues" evidence="1">
    <location>
        <begin position="75"/>
        <end position="84"/>
    </location>
</feature>
<dbReference type="AlphaFoldDB" id="A0A7J6IUF3"/>
<accession>A0A7J6IUF3</accession>
<dbReference type="GeneID" id="90980089"/>
<organism evidence="2 3">
    <name type="scientific">Colletotrichum fructicola (strain Nara gc5)</name>
    <name type="common">Anthracnose fungus</name>
    <name type="synonym">Colletotrichum gloeosporioides (strain Nara gc5)</name>
    <dbReference type="NCBI Taxonomy" id="1213859"/>
    <lineage>
        <taxon>Eukaryota</taxon>
        <taxon>Fungi</taxon>
        <taxon>Dikarya</taxon>
        <taxon>Ascomycota</taxon>
        <taxon>Pezizomycotina</taxon>
        <taxon>Sordariomycetes</taxon>
        <taxon>Hypocreomycetidae</taxon>
        <taxon>Glomerellales</taxon>
        <taxon>Glomerellaceae</taxon>
        <taxon>Colletotrichum</taxon>
        <taxon>Colletotrichum gloeosporioides species complex</taxon>
    </lineage>
</organism>
<dbReference type="InParanoid" id="A0A7J6IUF3"/>
<dbReference type="Proteomes" id="UP000011096">
    <property type="component" value="Unassembled WGS sequence"/>
</dbReference>
<proteinExistence type="predicted"/>
<evidence type="ECO:0000313" key="3">
    <source>
        <dbReference type="Proteomes" id="UP000011096"/>
    </source>
</evidence>
<comment type="caution">
    <text evidence="2">The sequence shown here is derived from an EMBL/GenBank/DDBJ whole genome shotgun (WGS) entry which is preliminary data.</text>
</comment>
<feature type="region of interest" description="Disordered" evidence="1">
    <location>
        <begin position="63"/>
        <end position="84"/>
    </location>
</feature>
<name>A0A7J6IUF3_COLFN</name>
<sequence>MQSNRTAGATSRFCEIYPPRTEGREPLEPLRYGIPGQGRPRFAGARARRLVCHFGELQTAISLGERTHQSGLQTRRAERLGQSR</sequence>
<dbReference type="EMBL" id="ANPB02000006">
    <property type="protein sequence ID" value="KAF4480724.1"/>
    <property type="molecule type" value="Genomic_DNA"/>
</dbReference>
<reference evidence="2 3" key="2">
    <citation type="submission" date="2020-04" db="EMBL/GenBank/DDBJ databases">
        <title>Genome sequencing and assembly of multiple isolates from the Colletotrichum gloeosporioides species complex.</title>
        <authorList>
            <person name="Gan P."/>
            <person name="Shirasu K."/>
        </authorList>
    </citation>
    <scope>NUCLEOTIDE SEQUENCE [LARGE SCALE GENOMIC DNA]</scope>
    <source>
        <strain evidence="2 3">Nara gc5</strain>
    </source>
</reference>
<reference evidence="2 3" key="1">
    <citation type="submission" date="2012-08" db="EMBL/GenBank/DDBJ databases">
        <authorList>
            <person name="Gan P.H.P."/>
            <person name="Ikeda K."/>
            <person name="Irieda H."/>
            <person name="Narusaka M."/>
            <person name="O'Connell R.J."/>
            <person name="Narusaka Y."/>
            <person name="Takano Y."/>
            <person name="Kubo Y."/>
            <person name="Shirasu K."/>
        </authorList>
    </citation>
    <scope>NUCLEOTIDE SEQUENCE [LARGE SCALE GENOMIC DNA]</scope>
    <source>
        <strain evidence="2 3">Nara gc5</strain>
    </source>
</reference>
<gene>
    <name evidence="2" type="ORF">CGGC5_v010306</name>
</gene>
<feature type="region of interest" description="Disordered" evidence="1">
    <location>
        <begin position="1"/>
        <end position="33"/>
    </location>
</feature>
<dbReference type="RefSeq" id="XP_066008168.1">
    <property type="nucleotide sequence ID" value="XM_066152316.1"/>
</dbReference>